<feature type="transmembrane region" description="Helical" evidence="1">
    <location>
        <begin position="7"/>
        <end position="28"/>
    </location>
</feature>
<dbReference type="PANTHER" id="PTHR33361">
    <property type="entry name" value="GLR0591 PROTEIN"/>
    <property type="match status" value="1"/>
</dbReference>
<evidence type="ECO:0000313" key="2">
    <source>
        <dbReference type="EMBL" id="KRO94501.1"/>
    </source>
</evidence>
<evidence type="ECO:0000313" key="3">
    <source>
        <dbReference type="Proteomes" id="UP000051027"/>
    </source>
</evidence>
<dbReference type="AlphaFoldDB" id="A0A0R2U4R3"/>
<dbReference type="STRING" id="1655612.ABS10_02340"/>
<gene>
    <name evidence="2" type="ORF">ABS10_02340</name>
</gene>
<reference evidence="2 3" key="1">
    <citation type="submission" date="2015-10" db="EMBL/GenBank/DDBJ databases">
        <title>Metagenome-Assembled Genomes uncover a global brackish microbiome.</title>
        <authorList>
            <person name="Hugerth L.W."/>
            <person name="Larsson J."/>
            <person name="Alneberg J."/>
            <person name="Lindh M.V."/>
            <person name="Legrand C."/>
            <person name="Pinhassi J."/>
            <person name="Andersson A.F."/>
        </authorList>
    </citation>
    <scope>NUCLEOTIDE SEQUENCE [LARGE SCALE GENOMIC DNA]</scope>
    <source>
        <strain evidence="2">BACL1 MAG-120820-bin45</strain>
    </source>
</reference>
<keyword evidence="1" id="KW-0472">Membrane</keyword>
<sequence>MKNLLKYFGYACLTGVAVVSIFMVNLFLMKPFSIDQFLAKELVVGLVGSPETMTYLGVFDDFNAVLKHNQKLTIPSLQESEEDHADQIKVLRTLKKYDAAKLTDIQKITQKIAIFDIENDINEFDNFRYHSYPFNQISGGHLNLVEFMTDMHPVRNDREAADYIKRVKLFDEVFAGDLLWLAKQKEQGIFAPKFVFDHVITQLENMIAAELSDDPLYQVFERKLSDLEMSEDKKNTLLSELADAINENVKPGFQSVLDYMNENYNSANPYHGVWSLPDGEDFYAARLRSYTTTNYSAEEIHQIGLGEVARISSRMKEIFTELGYTLDKPVGAMMNELNEDPQFLYADTPDRKEIVIADYNQMVKEAEEAVKPYFNRLPISPVEVRAVPEYSEQTAAGGYYQSPSLDGTRPGVFYANLYDIKQTPTFGMRTLTFHEAVPGHHFQIALNQENKDLTLYRKMGYRTSAFTEGWALYSEQLAVEVGMTKNLLDELGVLQSEMFRANRLVVDTGMHHKRWTREDAMKYMKETTGMSDTEVRVEIERYIVWPGQATSYKMGMLKILELREKAKQALGEKFDLKTFHSIVLDQGIVPLFILEDLIDDWINASNN</sequence>
<dbReference type="PANTHER" id="PTHR33361:SF2">
    <property type="entry name" value="DUF885 DOMAIN-CONTAINING PROTEIN"/>
    <property type="match status" value="1"/>
</dbReference>
<evidence type="ECO:0008006" key="4">
    <source>
        <dbReference type="Google" id="ProtNLM"/>
    </source>
</evidence>
<organism evidence="2 3">
    <name type="scientific">SAR86 cluster bacterium BACL1 MAG-120820-bin45</name>
    <dbReference type="NCBI Taxonomy" id="1655612"/>
    <lineage>
        <taxon>Bacteria</taxon>
        <taxon>Pseudomonadati</taxon>
        <taxon>Pseudomonadota</taxon>
        <taxon>Gammaproteobacteria</taxon>
        <taxon>SAR86 cluster</taxon>
    </lineage>
</organism>
<keyword evidence="1" id="KW-0812">Transmembrane</keyword>
<protein>
    <recommendedName>
        <fullName evidence="4">DUF885 domain-containing protein</fullName>
    </recommendedName>
</protein>
<dbReference type="Proteomes" id="UP000051027">
    <property type="component" value="Unassembled WGS sequence"/>
</dbReference>
<comment type="caution">
    <text evidence="2">The sequence shown here is derived from an EMBL/GenBank/DDBJ whole genome shotgun (WGS) entry which is preliminary data.</text>
</comment>
<name>A0A0R2U4R3_9GAMM</name>
<dbReference type="InterPro" id="IPR010281">
    <property type="entry name" value="DUF885"/>
</dbReference>
<dbReference type="Pfam" id="PF05960">
    <property type="entry name" value="DUF885"/>
    <property type="match status" value="1"/>
</dbReference>
<dbReference type="EMBL" id="LICS01000092">
    <property type="protein sequence ID" value="KRO94501.1"/>
    <property type="molecule type" value="Genomic_DNA"/>
</dbReference>
<keyword evidence="1" id="KW-1133">Transmembrane helix</keyword>
<proteinExistence type="predicted"/>
<accession>A0A0R2U4R3</accession>
<evidence type="ECO:0000256" key="1">
    <source>
        <dbReference type="SAM" id="Phobius"/>
    </source>
</evidence>